<keyword evidence="3" id="KW-0805">Transcription regulation</keyword>
<gene>
    <name evidence="7" type="ORF">LWC34_09310</name>
</gene>
<dbReference type="GO" id="GO:0008483">
    <property type="term" value="F:transaminase activity"/>
    <property type="evidence" value="ECO:0007669"/>
    <property type="project" value="UniProtKB-KW"/>
</dbReference>
<keyword evidence="4" id="KW-0238">DNA-binding</keyword>
<dbReference type="PANTHER" id="PTHR46577">
    <property type="entry name" value="HTH-TYPE TRANSCRIPTIONAL REGULATORY PROTEIN GABR"/>
    <property type="match status" value="1"/>
</dbReference>
<dbReference type="CDD" id="cd00609">
    <property type="entry name" value="AAT_like"/>
    <property type="match status" value="1"/>
</dbReference>
<dbReference type="InterPro" id="IPR015421">
    <property type="entry name" value="PyrdxlP-dep_Trfase_major"/>
</dbReference>
<evidence type="ECO:0000256" key="5">
    <source>
        <dbReference type="ARBA" id="ARBA00023163"/>
    </source>
</evidence>
<keyword evidence="8" id="KW-1185">Reference proteome</keyword>
<dbReference type="SMART" id="SM00345">
    <property type="entry name" value="HTH_GNTR"/>
    <property type="match status" value="1"/>
</dbReference>
<dbReference type="Gene3D" id="1.10.10.10">
    <property type="entry name" value="Winged helix-like DNA-binding domain superfamily/Winged helix DNA-binding domain"/>
    <property type="match status" value="1"/>
</dbReference>
<comment type="caution">
    <text evidence="7">The sequence shown here is derived from an EMBL/GenBank/DDBJ whole genome shotgun (WGS) entry which is preliminary data.</text>
</comment>
<evidence type="ECO:0000259" key="6">
    <source>
        <dbReference type="PROSITE" id="PS50949"/>
    </source>
</evidence>
<dbReference type="EMBL" id="JAJVCN010000001">
    <property type="protein sequence ID" value="MCE7003023.1"/>
    <property type="molecule type" value="Genomic_DNA"/>
</dbReference>
<dbReference type="Gene3D" id="3.40.640.10">
    <property type="entry name" value="Type I PLP-dependent aspartate aminotransferase-like (Major domain)"/>
    <property type="match status" value="1"/>
</dbReference>
<accession>A0ABS8Z543</accession>
<evidence type="ECO:0000313" key="7">
    <source>
        <dbReference type="EMBL" id="MCE7003023.1"/>
    </source>
</evidence>
<dbReference type="PROSITE" id="PS50949">
    <property type="entry name" value="HTH_GNTR"/>
    <property type="match status" value="1"/>
</dbReference>
<keyword evidence="7" id="KW-0808">Transferase</keyword>
<dbReference type="PRINTS" id="PR00035">
    <property type="entry name" value="HTHGNTR"/>
</dbReference>
<evidence type="ECO:0000256" key="4">
    <source>
        <dbReference type="ARBA" id="ARBA00023125"/>
    </source>
</evidence>
<dbReference type="InterPro" id="IPR004839">
    <property type="entry name" value="Aminotransferase_I/II_large"/>
</dbReference>
<keyword evidence="2" id="KW-0663">Pyridoxal phosphate</keyword>
<evidence type="ECO:0000256" key="3">
    <source>
        <dbReference type="ARBA" id="ARBA00023015"/>
    </source>
</evidence>
<evidence type="ECO:0000256" key="2">
    <source>
        <dbReference type="ARBA" id="ARBA00022898"/>
    </source>
</evidence>
<dbReference type="SUPFAM" id="SSF46785">
    <property type="entry name" value="Winged helix' DNA-binding domain"/>
    <property type="match status" value="1"/>
</dbReference>
<dbReference type="InterPro" id="IPR051446">
    <property type="entry name" value="HTH_trans_reg/aminotransferase"/>
</dbReference>
<dbReference type="Pfam" id="PF00392">
    <property type="entry name" value="GntR"/>
    <property type="match status" value="1"/>
</dbReference>
<dbReference type="PANTHER" id="PTHR46577:SF1">
    <property type="entry name" value="HTH-TYPE TRANSCRIPTIONAL REGULATORY PROTEIN GABR"/>
    <property type="match status" value="1"/>
</dbReference>
<dbReference type="Proteomes" id="UP001521150">
    <property type="component" value="Unassembled WGS sequence"/>
</dbReference>
<dbReference type="CDD" id="cd07377">
    <property type="entry name" value="WHTH_GntR"/>
    <property type="match status" value="1"/>
</dbReference>
<reference evidence="7 8" key="1">
    <citation type="submission" date="2021-12" db="EMBL/GenBank/DDBJ databases">
        <title>Genome sequence of Kibdelosporangium philippinense ATCC 49844.</title>
        <authorList>
            <person name="Fedorov E.A."/>
            <person name="Omeragic M."/>
            <person name="Shalygina K.F."/>
            <person name="Maclea K.S."/>
        </authorList>
    </citation>
    <scope>NUCLEOTIDE SEQUENCE [LARGE SCALE GENOMIC DNA]</scope>
    <source>
        <strain evidence="7 8">ATCC 49844</strain>
    </source>
</reference>
<sequence>MTGVDLHLDVRGPGVLAGLTDALRDAVRTGRLTPGTRLPSSRNLAVDLGVARNTVVAAYAELIEEGWLTARQGAGTQVADACQPVVEPQPPVSKPAYEDRPLYDLRPGWPDVSSFPRAEWIKATRRAVEQASSVAFSEQALTGRIELRRALSDYLARARGVYSAPERIVISSGASHGLALLAAALRTRRVDTVAVEAYGLPLHRELFARVGLRTPPLPMDQHGARTDRLAGHGAVLLTPAHQFPTGAALDPQRRSTVVDWARSTGGLVIEDDYDGEFRYDRKPVGALQGLDPEHVVYLGTASKAIAPGLRLGWMVVPEGLIGDINRVIGGLSVTGTVEQLAMAELLDSGAYDRHVRVMRARYRQRRDELVTMLASRNESVRLPGIAAGLHALVELPWDTEEATVKSAAARRLAVHGLDEFRHPAVPRDRHALVVGFGTPSPSGWPSALNALRRVLPS</sequence>
<keyword evidence="5" id="KW-0804">Transcription</keyword>
<protein>
    <submittedName>
        <fullName evidence="7">PLP-dependent aminotransferase family protein</fullName>
    </submittedName>
</protein>
<evidence type="ECO:0000256" key="1">
    <source>
        <dbReference type="ARBA" id="ARBA00005384"/>
    </source>
</evidence>
<dbReference type="RefSeq" id="WP_233724588.1">
    <property type="nucleotide sequence ID" value="NZ_JAJVCN010000001.1"/>
</dbReference>
<dbReference type="InterPro" id="IPR000524">
    <property type="entry name" value="Tscrpt_reg_HTH_GntR"/>
</dbReference>
<evidence type="ECO:0000313" key="8">
    <source>
        <dbReference type="Proteomes" id="UP001521150"/>
    </source>
</evidence>
<dbReference type="Pfam" id="PF00155">
    <property type="entry name" value="Aminotran_1_2"/>
    <property type="match status" value="1"/>
</dbReference>
<keyword evidence="7" id="KW-0032">Aminotransferase</keyword>
<comment type="similarity">
    <text evidence="1">In the C-terminal section; belongs to the class-I pyridoxal-phosphate-dependent aminotransferase family.</text>
</comment>
<dbReference type="InterPro" id="IPR036388">
    <property type="entry name" value="WH-like_DNA-bd_sf"/>
</dbReference>
<dbReference type="InterPro" id="IPR036390">
    <property type="entry name" value="WH_DNA-bd_sf"/>
</dbReference>
<proteinExistence type="inferred from homology"/>
<dbReference type="SUPFAM" id="SSF53383">
    <property type="entry name" value="PLP-dependent transferases"/>
    <property type="match status" value="1"/>
</dbReference>
<organism evidence="7 8">
    <name type="scientific">Kibdelosporangium philippinense</name>
    <dbReference type="NCBI Taxonomy" id="211113"/>
    <lineage>
        <taxon>Bacteria</taxon>
        <taxon>Bacillati</taxon>
        <taxon>Actinomycetota</taxon>
        <taxon>Actinomycetes</taxon>
        <taxon>Pseudonocardiales</taxon>
        <taxon>Pseudonocardiaceae</taxon>
        <taxon>Kibdelosporangium</taxon>
    </lineage>
</organism>
<feature type="domain" description="HTH gntR-type" evidence="6">
    <location>
        <begin position="13"/>
        <end position="81"/>
    </location>
</feature>
<dbReference type="InterPro" id="IPR015424">
    <property type="entry name" value="PyrdxlP-dep_Trfase"/>
</dbReference>
<name>A0ABS8Z543_9PSEU</name>